<dbReference type="AlphaFoldDB" id="A0AAW1S705"/>
<dbReference type="Gene3D" id="1.20.910.10">
    <property type="entry name" value="Heme oxygenase-like"/>
    <property type="match status" value="1"/>
</dbReference>
<reference evidence="1 2" key="1">
    <citation type="journal article" date="2024" name="Nat. Commun.">
        <title>Phylogenomics reveals the evolutionary origins of lichenization in chlorophyte algae.</title>
        <authorList>
            <person name="Puginier C."/>
            <person name="Libourel C."/>
            <person name="Otte J."/>
            <person name="Skaloud P."/>
            <person name="Haon M."/>
            <person name="Grisel S."/>
            <person name="Petersen M."/>
            <person name="Berrin J.G."/>
            <person name="Delaux P.M."/>
            <person name="Dal Grande F."/>
            <person name="Keller J."/>
        </authorList>
    </citation>
    <scope>NUCLEOTIDE SEQUENCE [LARGE SCALE GENOMIC DNA]</scope>
    <source>
        <strain evidence="1 2">SAG 2145</strain>
    </source>
</reference>
<protein>
    <submittedName>
        <fullName evidence="1">Uncharacterized protein</fullName>
    </submittedName>
</protein>
<sequence length="328" mass="36367">MHTALTCPRLEALPGIHSFKRGCLLQAPFAARSARLTPASSRTTFSSAAVVDTPLKEARSTGVPSTVTAPRIARESLQTLEAQLDNGAAVGALRRFNQNLKNLPASSWGEKLRPVMHELAYNLESFNPAFTAVLLKVQSTIGHSDYVQRDEALRLLVQPLAGEYGMHNDEPQGKTHRQLFSEFSQDLMHESLESLLEQGARPPAGVTLFQQMMQDIMSGGQQSEIVAQASYALGYNLAIEYLADYEKTWMLDSFRQLDARVLKPQHRALTQWLFLEVHAEGEAEHAALGHAAVTAFVPAEHHDLLQSAMLDHDRDFAVFYNHLADLLE</sequence>
<proteinExistence type="predicted"/>
<dbReference type="Proteomes" id="UP001438707">
    <property type="component" value="Unassembled WGS sequence"/>
</dbReference>
<name>A0AAW1S705_9CHLO</name>
<comment type="caution">
    <text evidence="1">The sequence shown here is derived from an EMBL/GenBank/DDBJ whole genome shotgun (WGS) entry which is preliminary data.</text>
</comment>
<evidence type="ECO:0000313" key="2">
    <source>
        <dbReference type="Proteomes" id="UP001438707"/>
    </source>
</evidence>
<dbReference type="InterPro" id="IPR016084">
    <property type="entry name" value="Haem_Oase-like_multi-hlx"/>
</dbReference>
<dbReference type="EMBL" id="JALJOS010000003">
    <property type="protein sequence ID" value="KAK9841397.1"/>
    <property type="molecule type" value="Genomic_DNA"/>
</dbReference>
<gene>
    <name evidence="1" type="ORF">WJX74_005098</name>
</gene>
<accession>A0AAW1S705</accession>
<evidence type="ECO:0000313" key="1">
    <source>
        <dbReference type="EMBL" id="KAK9841397.1"/>
    </source>
</evidence>
<keyword evidence="2" id="KW-1185">Reference proteome</keyword>
<organism evidence="1 2">
    <name type="scientific">Apatococcus lobatus</name>
    <dbReference type="NCBI Taxonomy" id="904363"/>
    <lineage>
        <taxon>Eukaryota</taxon>
        <taxon>Viridiplantae</taxon>
        <taxon>Chlorophyta</taxon>
        <taxon>core chlorophytes</taxon>
        <taxon>Trebouxiophyceae</taxon>
        <taxon>Chlorellales</taxon>
        <taxon>Chlorellaceae</taxon>
        <taxon>Apatococcus</taxon>
    </lineage>
</organism>